<dbReference type="Proteomes" id="UP000299102">
    <property type="component" value="Unassembled WGS sequence"/>
</dbReference>
<name>A0A4C1YMA0_EUMVA</name>
<evidence type="ECO:0000313" key="1">
    <source>
        <dbReference type="EMBL" id="GBP75497.1"/>
    </source>
</evidence>
<organism evidence="1 2">
    <name type="scientific">Eumeta variegata</name>
    <name type="common">Bagworm moth</name>
    <name type="synonym">Eumeta japonica</name>
    <dbReference type="NCBI Taxonomy" id="151549"/>
    <lineage>
        <taxon>Eukaryota</taxon>
        <taxon>Metazoa</taxon>
        <taxon>Ecdysozoa</taxon>
        <taxon>Arthropoda</taxon>
        <taxon>Hexapoda</taxon>
        <taxon>Insecta</taxon>
        <taxon>Pterygota</taxon>
        <taxon>Neoptera</taxon>
        <taxon>Endopterygota</taxon>
        <taxon>Lepidoptera</taxon>
        <taxon>Glossata</taxon>
        <taxon>Ditrysia</taxon>
        <taxon>Tineoidea</taxon>
        <taxon>Psychidae</taxon>
        <taxon>Oiketicinae</taxon>
        <taxon>Eumeta</taxon>
    </lineage>
</organism>
<gene>
    <name evidence="1" type="ORF">EVAR_58778_1</name>
</gene>
<protein>
    <submittedName>
        <fullName evidence="1">Uncharacterized protein</fullName>
    </submittedName>
</protein>
<keyword evidence="2" id="KW-1185">Reference proteome</keyword>
<sequence>MRAPSIIDYRISVASSERRPALQFVVESRGSVIRRFRSRDRRLTTANGVTPCDKTMIGNPQHPLERDTRPCVILTVNFPITYILNVTKKQIQMAKTHISAVAQR</sequence>
<dbReference type="AlphaFoldDB" id="A0A4C1YMA0"/>
<evidence type="ECO:0000313" key="2">
    <source>
        <dbReference type="Proteomes" id="UP000299102"/>
    </source>
</evidence>
<accession>A0A4C1YMA0</accession>
<comment type="caution">
    <text evidence="1">The sequence shown here is derived from an EMBL/GenBank/DDBJ whole genome shotgun (WGS) entry which is preliminary data.</text>
</comment>
<dbReference type="EMBL" id="BGZK01001251">
    <property type="protein sequence ID" value="GBP75497.1"/>
    <property type="molecule type" value="Genomic_DNA"/>
</dbReference>
<reference evidence="1 2" key="1">
    <citation type="journal article" date="2019" name="Commun. Biol.">
        <title>The bagworm genome reveals a unique fibroin gene that provides high tensile strength.</title>
        <authorList>
            <person name="Kono N."/>
            <person name="Nakamura H."/>
            <person name="Ohtoshi R."/>
            <person name="Tomita M."/>
            <person name="Numata K."/>
            <person name="Arakawa K."/>
        </authorList>
    </citation>
    <scope>NUCLEOTIDE SEQUENCE [LARGE SCALE GENOMIC DNA]</scope>
</reference>
<proteinExistence type="predicted"/>